<name>A0ABY5VKK2_9FIRM</name>
<evidence type="ECO:0008006" key="3">
    <source>
        <dbReference type="Google" id="ProtNLM"/>
    </source>
</evidence>
<keyword evidence="2" id="KW-1185">Reference proteome</keyword>
<proteinExistence type="predicted"/>
<evidence type="ECO:0000313" key="1">
    <source>
        <dbReference type="EMBL" id="UWP60917.1"/>
    </source>
</evidence>
<accession>A0ABY5VKK2</accession>
<organism evidence="1 2">
    <name type="scientific">Ruminococcus gauvreauii</name>
    <dbReference type="NCBI Taxonomy" id="438033"/>
    <lineage>
        <taxon>Bacteria</taxon>
        <taxon>Bacillati</taxon>
        <taxon>Bacillota</taxon>
        <taxon>Clostridia</taxon>
        <taxon>Eubacteriales</taxon>
        <taxon>Oscillospiraceae</taxon>
        <taxon>Ruminococcus</taxon>
    </lineage>
</organism>
<evidence type="ECO:0000313" key="2">
    <source>
        <dbReference type="Proteomes" id="UP001060164"/>
    </source>
</evidence>
<gene>
    <name evidence="1" type="ORF">NQ502_07780</name>
</gene>
<reference evidence="1" key="1">
    <citation type="journal article" date="2022" name="Cell">
        <title>Design, construction, and in vivo augmentation of a complex gut microbiome.</title>
        <authorList>
            <person name="Cheng A.G."/>
            <person name="Ho P.Y."/>
            <person name="Aranda-Diaz A."/>
            <person name="Jain S."/>
            <person name="Yu F.B."/>
            <person name="Meng X."/>
            <person name="Wang M."/>
            <person name="Iakiviak M."/>
            <person name="Nagashima K."/>
            <person name="Zhao A."/>
            <person name="Murugkar P."/>
            <person name="Patil A."/>
            <person name="Atabakhsh K."/>
            <person name="Weakley A."/>
            <person name="Yan J."/>
            <person name="Brumbaugh A.R."/>
            <person name="Higginbottom S."/>
            <person name="Dimas A."/>
            <person name="Shiver A.L."/>
            <person name="Deutschbauer A."/>
            <person name="Neff N."/>
            <person name="Sonnenburg J.L."/>
            <person name="Huang K.C."/>
            <person name="Fischbach M.A."/>
        </authorList>
    </citation>
    <scope>NUCLEOTIDE SEQUENCE</scope>
    <source>
        <strain evidence="1">DSM 19829</strain>
    </source>
</reference>
<protein>
    <recommendedName>
        <fullName evidence="3">Alternate signal-mediated exported protein, CPF_0494 family</fullName>
    </recommendedName>
</protein>
<dbReference type="EMBL" id="CP102290">
    <property type="protein sequence ID" value="UWP60917.1"/>
    <property type="molecule type" value="Genomic_DNA"/>
</dbReference>
<dbReference type="Proteomes" id="UP001060164">
    <property type="component" value="Chromosome"/>
</dbReference>
<sequence>MRQMSKKGKIVIAGVLGLLVIAIVGTTIAMLQKKTDPVQNDFAGAAVNIGVIENGKDTPLEDGDNTNIYDSIVKDQPVGKEVSIKNIDSAEYPTTDTFVRVRLVPIFRNEAGETVPADMSKVSYTYGDDGNWKKEETAGGETYYYYTRALAPDDVSGMLITSVTYTGEVPEGTTFELQVLTEGIAANQKDSLSAWGLSNFNGLEALV</sequence>
<dbReference type="RefSeq" id="WP_028527615.1">
    <property type="nucleotide sequence ID" value="NZ_CABLBR010000003.1"/>
</dbReference>